<gene>
    <name evidence="2" type="ORF">HHA03_15540</name>
</gene>
<evidence type="ECO:0000256" key="1">
    <source>
        <dbReference type="SAM" id="Phobius"/>
    </source>
</evidence>
<organism evidence="2 3">
    <name type="scientific">Halolactibacillus halophilus</name>
    <dbReference type="NCBI Taxonomy" id="306540"/>
    <lineage>
        <taxon>Bacteria</taxon>
        <taxon>Bacillati</taxon>
        <taxon>Bacillota</taxon>
        <taxon>Bacilli</taxon>
        <taxon>Bacillales</taxon>
        <taxon>Bacillaceae</taxon>
        <taxon>Halolactibacillus</taxon>
    </lineage>
</organism>
<keyword evidence="1" id="KW-1133">Transmembrane helix</keyword>
<dbReference type="Proteomes" id="UP000321547">
    <property type="component" value="Unassembled WGS sequence"/>
</dbReference>
<evidence type="ECO:0000313" key="2">
    <source>
        <dbReference type="EMBL" id="GEM02022.1"/>
    </source>
</evidence>
<comment type="caution">
    <text evidence="2">The sequence shown here is derived from an EMBL/GenBank/DDBJ whole genome shotgun (WGS) entry which is preliminary data.</text>
</comment>
<sequence length="57" mass="6871">MVLIIMTENAMFNQLFVALITYILLKLYTRMEVKKSIVNPCHSQNASLWWKWRIEIK</sequence>
<protein>
    <submittedName>
        <fullName evidence="2">Uncharacterized protein</fullName>
    </submittedName>
</protein>
<dbReference type="EMBL" id="BJWI01000022">
    <property type="protein sequence ID" value="GEM02022.1"/>
    <property type="molecule type" value="Genomic_DNA"/>
</dbReference>
<evidence type="ECO:0000313" key="3">
    <source>
        <dbReference type="Proteomes" id="UP000321547"/>
    </source>
</evidence>
<keyword evidence="3" id="KW-1185">Reference proteome</keyword>
<name>A0ABQ0VLH1_9BACI</name>
<keyword evidence="1" id="KW-0812">Transmembrane</keyword>
<reference evidence="2 3" key="1">
    <citation type="submission" date="2019-07" db="EMBL/GenBank/DDBJ databases">
        <title>Whole genome shotgun sequence of Halolactibacillus halophilus NBRC 100868.</title>
        <authorList>
            <person name="Hosoyama A."/>
            <person name="Uohara A."/>
            <person name="Ohji S."/>
            <person name="Ichikawa N."/>
        </authorList>
    </citation>
    <scope>NUCLEOTIDE SEQUENCE [LARGE SCALE GENOMIC DNA]</scope>
    <source>
        <strain evidence="2 3">NBRC 100868</strain>
    </source>
</reference>
<accession>A0ABQ0VLH1</accession>
<proteinExistence type="predicted"/>
<keyword evidence="1" id="KW-0472">Membrane</keyword>
<feature type="transmembrane region" description="Helical" evidence="1">
    <location>
        <begin position="12"/>
        <end position="29"/>
    </location>
</feature>